<dbReference type="KEGG" id="llu:AKJ09_07155"/>
<protein>
    <recommendedName>
        <fullName evidence="5">Type IV fimbrial biogenesis protein PilY1</fullName>
    </recommendedName>
</protein>
<evidence type="ECO:0000256" key="2">
    <source>
        <dbReference type="SAM" id="SignalP"/>
    </source>
</evidence>
<reference evidence="3 4" key="1">
    <citation type="submission" date="2015-08" db="EMBL/GenBank/DDBJ databases">
        <authorList>
            <person name="Babu N.S."/>
            <person name="Beckwith C.J."/>
            <person name="Beseler K.G."/>
            <person name="Brison A."/>
            <person name="Carone J.V."/>
            <person name="Caskin T.P."/>
            <person name="Diamond M."/>
            <person name="Durham M.E."/>
            <person name="Foxe J.M."/>
            <person name="Go M."/>
            <person name="Henderson B.A."/>
            <person name="Jones I.B."/>
            <person name="McGettigan J.A."/>
            <person name="Micheletti S.J."/>
            <person name="Nasrallah M.E."/>
            <person name="Ortiz D."/>
            <person name="Piller C.R."/>
            <person name="Privatt S.R."/>
            <person name="Schneider S.L."/>
            <person name="Sharp S."/>
            <person name="Smith T.C."/>
            <person name="Stanton J.D."/>
            <person name="Ullery H.E."/>
            <person name="Wilson R.J."/>
            <person name="Serrano M.G."/>
            <person name="Buck G."/>
            <person name="Lee V."/>
            <person name="Wang Y."/>
            <person name="Carvalho R."/>
            <person name="Voegtly L."/>
            <person name="Shi R."/>
            <person name="Duckworth R."/>
            <person name="Johnson A."/>
            <person name="Loviza R."/>
            <person name="Walstead R."/>
            <person name="Shah Z."/>
            <person name="Kiflezghi M."/>
            <person name="Wade K."/>
            <person name="Ball S.L."/>
            <person name="Bradley K.W."/>
            <person name="Asai D.J."/>
            <person name="Bowman C.A."/>
            <person name="Russell D.A."/>
            <person name="Pope W.H."/>
            <person name="Jacobs-Sera D."/>
            <person name="Hendrix R.W."/>
            <person name="Hatfull G.F."/>
        </authorList>
    </citation>
    <scope>NUCLEOTIDE SEQUENCE [LARGE SCALE GENOMIC DNA]</scope>
    <source>
        <strain evidence="3 4">DSM 27648</strain>
    </source>
</reference>
<accession>A0A0K1Q4A9</accession>
<proteinExistence type="predicted"/>
<name>A0A0K1Q4A9_9BACT</name>
<feature type="chain" id="PRO_5005466576" description="Type IV fimbrial biogenesis protein PilY1" evidence="2">
    <location>
        <begin position="23"/>
        <end position="439"/>
    </location>
</feature>
<dbReference type="Proteomes" id="UP000064967">
    <property type="component" value="Chromosome"/>
</dbReference>
<evidence type="ECO:0000313" key="3">
    <source>
        <dbReference type="EMBL" id="AKV00492.1"/>
    </source>
</evidence>
<feature type="signal peptide" evidence="2">
    <location>
        <begin position="1"/>
        <end position="22"/>
    </location>
</feature>
<evidence type="ECO:0000313" key="4">
    <source>
        <dbReference type="Proteomes" id="UP000064967"/>
    </source>
</evidence>
<dbReference type="STRING" id="1391654.AKJ09_07155"/>
<feature type="region of interest" description="Disordered" evidence="1">
    <location>
        <begin position="30"/>
        <end position="65"/>
    </location>
</feature>
<keyword evidence="4" id="KW-1185">Reference proteome</keyword>
<dbReference type="EMBL" id="CP012333">
    <property type="protein sequence ID" value="AKV00492.1"/>
    <property type="molecule type" value="Genomic_DNA"/>
</dbReference>
<dbReference type="AlphaFoldDB" id="A0A0K1Q4A9"/>
<sequence length="439" mass="46746">MRRRLWMIFAAGVAARAVVACVADGSTPPPPVADGGLAESTPLVPPPTSDAGDAGDVNDGSTPDADANVDVAWCSDAGWCTTRVPDPSIRFYALVPLERRAFALAWIAGRTTPLVFDGNQWNVIAGKPWDDSTKDEQMLYALAAPNDHEMWLGGTNGYFAHAIETNGSWSFTKIDLLTNDTVQSIFAVDATELFVATETRIYHHGGDAGDAGAPDAGDADAGDAGDSVDGWVVEYRSPNIDAELKILRPDATPVPVRFSTLIGNSASDIWLFGRRAICSHIARRTSAGWATLVDTLAARETPGAPDSQVACFARRGYVRTSPLTMPSMAGPGAFVAFSDTTAVMEGSMLPTRISVVQRGYLPSGTESLWQVPDGPTRYASGYATLMSNPDMVDGGTWAYSTISADGKTPTLRRFTTISGTSEKNMWVAGESYALHRTLP</sequence>
<keyword evidence="2" id="KW-0732">Signal</keyword>
<evidence type="ECO:0000256" key="1">
    <source>
        <dbReference type="SAM" id="MobiDB-lite"/>
    </source>
</evidence>
<organism evidence="3 4">
    <name type="scientific">Labilithrix luteola</name>
    <dbReference type="NCBI Taxonomy" id="1391654"/>
    <lineage>
        <taxon>Bacteria</taxon>
        <taxon>Pseudomonadati</taxon>
        <taxon>Myxococcota</taxon>
        <taxon>Polyangia</taxon>
        <taxon>Polyangiales</taxon>
        <taxon>Labilitrichaceae</taxon>
        <taxon>Labilithrix</taxon>
    </lineage>
</organism>
<gene>
    <name evidence="3" type="ORF">AKJ09_07155</name>
</gene>
<evidence type="ECO:0008006" key="5">
    <source>
        <dbReference type="Google" id="ProtNLM"/>
    </source>
</evidence>
<dbReference type="RefSeq" id="WP_146651775.1">
    <property type="nucleotide sequence ID" value="NZ_CP012333.1"/>
</dbReference>